<sequence>MRLFALMPTWVSSRSPPTSDCDIQTMIENIVYLLDTQAQKHQIAW</sequence>
<name>A0A382D433_9ZZZZ</name>
<organism evidence="1">
    <name type="scientific">marine metagenome</name>
    <dbReference type="NCBI Taxonomy" id="408172"/>
    <lineage>
        <taxon>unclassified sequences</taxon>
        <taxon>metagenomes</taxon>
        <taxon>ecological metagenomes</taxon>
    </lineage>
</organism>
<gene>
    <name evidence="1" type="ORF">METZ01_LOCUS185939</name>
</gene>
<dbReference type="AlphaFoldDB" id="A0A382D433"/>
<protein>
    <submittedName>
        <fullName evidence="1">Uncharacterized protein</fullName>
    </submittedName>
</protein>
<proteinExistence type="predicted"/>
<dbReference type="EMBL" id="UINC01037505">
    <property type="protein sequence ID" value="SVB33085.1"/>
    <property type="molecule type" value="Genomic_DNA"/>
</dbReference>
<reference evidence="1" key="1">
    <citation type="submission" date="2018-05" db="EMBL/GenBank/DDBJ databases">
        <authorList>
            <person name="Lanie J.A."/>
            <person name="Ng W.-L."/>
            <person name="Kazmierczak K.M."/>
            <person name="Andrzejewski T.M."/>
            <person name="Davidsen T.M."/>
            <person name="Wayne K.J."/>
            <person name="Tettelin H."/>
            <person name="Glass J.I."/>
            <person name="Rusch D."/>
            <person name="Podicherti R."/>
            <person name="Tsui H.-C.T."/>
            <person name="Winkler M.E."/>
        </authorList>
    </citation>
    <scope>NUCLEOTIDE SEQUENCE</scope>
</reference>
<accession>A0A382D433</accession>
<evidence type="ECO:0000313" key="1">
    <source>
        <dbReference type="EMBL" id="SVB33085.1"/>
    </source>
</evidence>